<name>A0ACB7RWR8_HYAAI</name>
<protein>
    <submittedName>
        <fullName evidence="1">Uncharacterized protein</fullName>
    </submittedName>
</protein>
<gene>
    <name evidence="1" type="ORF">HPB50_014775</name>
</gene>
<comment type="caution">
    <text evidence="1">The sequence shown here is derived from an EMBL/GenBank/DDBJ whole genome shotgun (WGS) entry which is preliminary data.</text>
</comment>
<organism evidence="1 2">
    <name type="scientific">Hyalomma asiaticum</name>
    <name type="common">Tick</name>
    <dbReference type="NCBI Taxonomy" id="266040"/>
    <lineage>
        <taxon>Eukaryota</taxon>
        <taxon>Metazoa</taxon>
        <taxon>Ecdysozoa</taxon>
        <taxon>Arthropoda</taxon>
        <taxon>Chelicerata</taxon>
        <taxon>Arachnida</taxon>
        <taxon>Acari</taxon>
        <taxon>Parasitiformes</taxon>
        <taxon>Ixodida</taxon>
        <taxon>Ixodoidea</taxon>
        <taxon>Ixodidae</taxon>
        <taxon>Hyalomminae</taxon>
        <taxon>Hyalomma</taxon>
    </lineage>
</organism>
<evidence type="ECO:0000313" key="1">
    <source>
        <dbReference type="EMBL" id="KAH6926121.1"/>
    </source>
</evidence>
<evidence type="ECO:0000313" key="2">
    <source>
        <dbReference type="Proteomes" id="UP000821845"/>
    </source>
</evidence>
<keyword evidence="2" id="KW-1185">Reference proteome</keyword>
<accession>A0ACB7RWR8</accession>
<reference evidence="1" key="1">
    <citation type="submission" date="2020-05" db="EMBL/GenBank/DDBJ databases">
        <title>Large-scale comparative analyses of tick genomes elucidate their genetic diversity and vector capacities.</title>
        <authorList>
            <person name="Jia N."/>
            <person name="Wang J."/>
            <person name="Shi W."/>
            <person name="Du L."/>
            <person name="Sun Y."/>
            <person name="Zhan W."/>
            <person name="Jiang J."/>
            <person name="Wang Q."/>
            <person name="Zhang B."/>
            <person name="Ji P."/>
            <person name="Sakyi L.B."/>
            <person name="Cui X."/>
            <person name="Yuan T."/>
            <person name="Jiang B."/>
            <person name="Yang W."/>
            <person name="Lam T.T.-Y."/>
            <person name="Chang Q."/>
            <person name="Ding S."/>
            <person name="Wang X."/>
            <person name="Zhu J."/>
            <person name="Ruan X."/>
            <person name="Zhao L."/>
            <person name="Wei J."/>
            <person name="Que T."/>
            <person name="Du C."/>
            <person name="Cheng J."/>
            <person name="Dai P."/>
            <person name="Han X."/>
            <person name="Huang E."/>
            <person name="Gao Y."/>
            <person name="Liu J."/>
            <person name="Shao H."/>
            <person name="Ye R."/>
            <person name="Li L."/>
            <person name="Wei W."/>
            <person name="Wang X."/>
            <person name="Wang C."/>
            <person name="Yang T."/>
            <person name="Huo Q."/>
            <person name="Li W."/>
            <person name="Guo W."/>
            <person name="Chen H."/>
            <person name="Zhou L."/>
            <person name="Ni X."/>
            <person name="Tian J."/>
            <person name="Zhou Y."/>
            <person name="Sheng Y."/>
            <person name="Liu T."/>
            <person name="Pan Y."/>
            <person name="Xia L."/>
            <person name="Li J."/>
            <person name="Zhao F."/>
            <person name="Cao W."/>
        </authorList>
    </citation>
    <scope>NUCLEOTIDE SEQUENCE</scope>
    <source>
        <strain evidence="1">Hyas-2018</strain>
    </source>
</reference>
<dbReference type="Proteomes" id="UP000821845">
    <property type="component" value="Chromosome 7"/>
</dbReference>
<sequence>MLRYLLNNRAGASILPKVETPLRLQVMASEWQVLLVASVVASLLWILSRAFNQQLMPPPGSKFPPMPPTSSVIGHLELLDPLLHKKALLLAKDYGPVFRLKLFTREAVIINDLENLKAFSTVDELLDRPEELNRGQEFYNGLMTLNGELWSANRRFCMTMLRDLGFARCKTEEKMMTEFNILKKKIEELNGEPVPVGRYIPECLTSNIAAFFHGSCLPENSSVRLQFNDLLRRFLEIFAVADVLVFAPKFVQRLLGHFPFTTIGKGHVLMDELDRFIIAAPFVSPWGKLAPLQPLKRGKSTWSTRTTAASVSKPPAAVNDVRGLETQRTITNGGVRHQPSCKPLLFVVNLIYGTGLLRNVGIEVSILPATAEHRRLEKSTSSLVTVNDHTIEPCGVKPMTMNIGLECTFTSVYFAADINFAILETDFSSHCILTSAFVIATLKKV</sequence>
<proteinExistence type="predicted"/>
<dbReference type="EMBL" id="CM023487">
    <property type="protein sequence ID" value="KAH6926121.1"/>
    <property type="molecule type" value="Genomic_DNA"/>
</dbReference>